<evidence type="ECO:0000313" key="5">
    <source>
        <dbReference type="EMBL" id="OIK03756.1"/>
    </source>
</evidence>
<dbReference type="InterPro" id="IPR000485">
    <property type="entry name" value="AsnC-type_HTH_dom"/>
</dbReference>
<dbReference type="RefSeq" id="WP_071382472.1">
    <property type="nucleotide sequence ID" value="NZ_MLYO01000034.1"/>
</dbReference>
<dbReference type="OrthoDB" id="166264at2"/>
<keyword evidence="6" id="KW-1185">Reference proteome</keyword>
<protein>
    <recommendedName>
        <fullName evidence="4">HTH asnC-type domain-containing protein</fullName>
    </recommendedName>
</protein>
<dbReference type="Gene3D" id="3.30.70.920">
    <property type="match status" value="1"/>
</dbReference>
<dbReference type="GO" id="GO:0043565">
    <property type="term" value="F:sequence-specific DNA binding"/>
    <property type="evidence" value="ECO:0007669"/>
    <property type="project" value="InterPro"/>
</dbReference>
<dbReference type="Proteomes" id="UP000179642">
    <property type="component" value="Unassembled WGS sequence"/>
</dbReference>
<dbReference type="EMBL" id="MLYO01000034">
    <property type="protein sequence ID" value="OIK03756.1"/>
    <property type="molecule type" value="Genomic_DNA"/>
</dbReference>
<reference evidence="5 6" key="1">
    <citation type="submission" date="2016-10" db="EMBL/GenBank/DDBJ databases">
        <title>Genome sequence of Streptomyces sp. MUSC 1.</title>
        <authorList>
            <person name="Lee L.-H."/>
            <person name="Ser H.-L."/>
            <person name="Law J.W.-F."/>
        </authorList>
    </citation>
    <scope>NUCLEOTIDE SEQUENCE [LARGE SCALE GENOMIC DNA]</scope>
    <source>
        <strain evidence="5 6">MUSC 1</strain>
    </source>
</reference>
<gene>
    <name evidence="5" type="ORF">BIV23_21150</name>
</gene>
<keyword evidence="3" id="KW-0804">Transcription</keyword>
<dbReference type="InterPro" id="IPR036390">
    <property type="entry name" value="WH_DNA-bd_sf"/>
</dbReference>
<comment type="caution">
    <text evidence="5">The sequence shown here is derived from an EMBL/GenBank/DDBJ whole genome shotgun (WGS) entry which is preliminary data.</text>
</comment>
<evidence type="ECO:0000256" key="2">
    <source>
        <dbReference type="ARBA" id="ARBA00023125"/>
    </source>
</evidence>
<dbReference type="PRINTS" id="PR00033">
    <property type="entry name" value="HTHASNC"/>
</dbReference>
<proteinExistence type="predicted"/>
<keyword evidence="2" id="KW-0238">DNA-binding</keyword>
<evidence type="ECO:0000256" key="1">
    <source>
        <dbReference type="ARBA" id="ARBA00023015"/>
    </source>
</evidence>
<dbReference type="InterPro" id="IPR011991">
    <property type="entry name" value="ArsR-like_HTH"/>
</dbReference>
<dbReference type="GO" id="GO:0043200">
    <property type="term" value="P:response to amino acid"/>
    <property type="evidence" value="ECO:0007669"/>
    <property type="project" value="TreeGrafter"/>
</dbReference>
<keyword evidence="1" id="KW-0805">Transcription regulation</keyword>
<dbReference type="Gene3D" id="1.10.10.10">
    <property type="entry name" value="Winged helix-like DNA-binding domain superfamily/Winged helix DNA-binding domain"/>
    <property type="match status" value="1"/>
</dbReference>
<dbReference type="PANTHER" id="PTHR30154:SF34">
    <property type="entry name" value="TRANSCRIPTIONAL REGULATOR AZLB"/>
    <property type="match status" value="1"/>
</dbReference>
<name>A0A1S2QE30_9ACTN</name>
<dbReference type="InterPro" id="IPR019888">
    <property type="entry name" value="Tscrpt_reg_AsnC-like"/>
</dbReference>
<dbReference type="GO" id="GO:0005829">
    <property type="term" value="C:cytosol"/>
    <property type="evidence" value="ECO:0007669"/>
    <property type="project" value="TreeGrafter"/>
</dbReference>
<dbReference type="Pfam" id="PF13404">
    <property type="entry name" value="HTH_AsnC-type"/>
    <property type="match status" value="1"/>
</dbReference>
<organism evidence="5 6">
    <name type="scientific">Streptomyces monashensis</name>
    <dbReference type="NCBI Taxonomy" id="1678012"/>
    <lineage>
        <taxon>Bacteria</taxon>
        <taxon>Bacillati</taxon>
        <taxon>Actinomycetota</taxon>
        <taxon>Actinomycetes</taxon>
        <taxon>Kitasatosporales</taxon>
        <taxon>Streptomycetaceae</taxon>
        <taxon>Streptomyces</taxon>
    </lineage>
</organism>
<dbReference type="InterPro" id="IPR036388">
    <property type="entry name" value="WH-like_DNA-bd_sf"/>
</dbReference>
<dbReference type="InterPro" id="IPR011008">
    <property type="entry name" value="Dimeric_a/b-barrel"/>
</dbReference>
<dbReference type="SUPFAM" id="SSF54909">
    <property type="entry name" value="Dimeric alpha+beta barrel"/>
    <property type="match status" value="1"/>
</dbReference>
<dbReference type="SMART" id="SM00344">
    <property type="entry name" value="HTH_ASNC"/>
    <property type="match status" value="1"/>
</dbReference>
<dbReference type="Pfam" id="PF01037">
    <property type="entry name" value="AsnC_trans_reg"/>
    <property type="match status" value="1"/>
</dbReference>
<dbReference type="PANTHER" id="PTHR30154">
    <property type="entry name" value="LEUCINE-RESPONSIVE REGULATORY PROTEIN"/>
    <property type="match status" value="1"/>
</dbReference>
<dbReference type="PROSITE" id="PS50956">
    <property type="entry name" value="HTH_ASNC_2"/>
    <property type="match status" value="1"/>
</dbReference>
<dbReference type="AlphaFoldDB" id="A0A1S2QE30"/>
<accession>A0A1S2QE30</accession>
<evidence type="ECO:0000313" key="6">
    <source>
        <dbReference type="Proteomes" id="UP000179642"/>
    </source>
</evidence>
<dbReference type="CDD" id="cd00090">
    <property type="entry name" value="HTH_ARSR"/>
    <property type="match status" value="1"/>
</dbReference>
<dbReference type="InterPro" id="IPR019887">
    <property type="entry name" value="Tscrpt_reg_AsnC/Lrp_C"/>
</dbReference>
<evidence type="ECO:0000256" key="3">
    <source>
        <dbReference type="ARBA" id="ARBA00023163"/>
    </source>
</evidence>
<dbReference type="SUPFAM" id="SSF46785">
    <property type="entry name" value="Winged helix' DNA-binding domain"/>
    <property type="match status" value="1"/>
</dbReference>
<sequence>MDRIDRQILTILLTDGRATYQELGRQVRLSANTVADRVRRLQAAGVVRGYRAELNLAAFGRGMELLSDIRLREGVDRTAFEEQLPHVPQVVGAMRLTGDYDYQLRVACTDAREFETVIDRLKADFGVRELRSRLLLHEVPLGPDRVLEP</sequence>
<feature type="domain" description="HTH asnC-type" evidence="4">
    <location>
        <begin position="1"/>
        <end position="62"/>
    </location>
</feature>
<evidence type="ECO:0000259" key="4">
    <source>
        <dbReference type="PROSITE" id="PS50956"/>
    </source>
</evidence>